<keyword evidence="4" id="KW-1185">Reference proteome</keyword>
<dbReference type="EMBL" id="JAULSW010000002">
    <property type="protein sequence ID" value="KAK3389765.1"/>
    <property type="molecule type" value="Genomic_DNA"/>
</dbReference>
<feature type="compositionally biased region" description="Low complexity" evidence="1">
    <location>
        <begin position="238"/>
        <end position="249"/>
    </location>
</feature>
<dbReference type="InterPro" id="IPR046896">
    <property type="entry name" value="Cup1-like_N"/>
</dbReference>
<evidence type="ECO:0000259" key="2">
    <source>
        <dbReference type="Pfam" id="PF20263"/>
    </source>
</evidence>
<accession>A0AAE0NY19</accession>
<dbReference type="AlphaFoldDB" id="A0AAE0NY19"/>
<feature type="region of interest" description="Disordered" evidence="1">
    <location>
        <begin position="359"/>
        <end position="384"/>
    </location>
</feature>
<name>A0AAE0NY19_9PEZI</name>
<dbReference type="Pfam" id="PF20263">
    <property type="entry name" value="LYRM2-like"/>
    <property type="match status" value="1"/>
</dbReference>
<protein>
    <recommendedName>
        <fullName evidence="2">LYR motif-containing protein Cup1-like N-terminal domain-containing protein</fullName>
    </recommendedName>
</protein>
<evidence type="ECO:0000313" key="4">
    <source>
        <dbReference type="Proteomes" id="UP001285441"/>
    </source>
</evidence>
<reference evidence="3" key="2">
    <citation type="submission" date="2023-06" db="EMBL/GenBank/DDBJ databases">
        <authorList>
            <consortium name="Lawrence Berkeley National Laboratory"/>
            <person name="Haridas S."/>
            <person name="Hensen N."/>
            <person name="Bonometti L."/>
            <person name="Westerberg I."/>
            <person name="Brannstrom I.O."/>
            <person name="Guillou S."/>
            <person name="Cros-Aarteil S."/>
            <person name="Calhoun S."/>
            <person name="Kuo A."/>
            <person name="Mondo S."/>
            <person name="Pangilinan J."/>
            <person name="Riley R."/>
            <person name="LaButti K."/>
            <person name="Andreopoulos B."/>
            <person name="Lipzen A."/>
            <person name="Chen C."/>
            <person name="Yanf M."/>
            <person name="Daum C."/>
            <person name="Ng V."/>
            <person name="Clum A."/>
            <person name="Steindorff A."/>
            <person name="Ohm R."/>
            <person name="Martin F."/>
            <person name="Silar P."/>
            <person name="Natvig D."/>
            <person name="Lalanne C."/>
            <person name="Gautier V."/>
            <person name="Ament-velasquez S.L."/>
            <person name="Kruys A."/>
            <person name="Hutchinson M.I."/>
            <person name="Powell A.J."/>
            <person name="Barry K."/>
            <person name="Miller A.N."/>
            <person name="Grigoriev I.V."/>
            <person name="Debuchy R."/>
            <person name="Gladieux P."/>
            <person name="Thoren M.H."/>
            <person name="Johannesson H."/>
        </authorList>
    </citation>
    <scope>NUCLEOTIDE SEQUENCE</scope>
    <source>
        <strain evidence="3">CBS 232.78</strain>
    </source>
</reference>
<reference evidence="3" key="1">
    <citation type="journal article" date="2023" name="Mol. Phylogenet. Evol.">
        <title>Genome-scale phylogeny and comparative genomics of the fungal order Sordariales.</title>
        <authorList>
            <person name="Hensen N."/>
            <person name="Bonometti L."/>
            <person name="Westerberg I."/>
            <person name="Brannstrom I.O."/>
            <person name="Guillou S."/>
            <person name="Cros-Aarteil S."/>
            <person name="Calhoun S."/>
            <person name="Haridas S."/>
            <person name="Kuo A."/>
            <person name="Mondo S."/>
            <person name="Pangilinan J."/>
            <person name="Riley R."/>
            <person name="LaButti K."/>
            <person name="Andreopoulos B."/>
            <person name="Lipzen A."/>
            <person name="Chen C."/>
            <person name="Yan M."/>
            <person name="Daum C."/>
            <person name="Ng V."/>
            <person name="Clum A."/>
            <person name="Steindorff A."/>
            <person name="Ohm R.A."/>
            <person name="Martin F."/>
            <person name="Silar P."/>
            <person name="Natvig D.O."/>
            <person name="Lalanne C."/>
            <person name="Gautier V."/>
            <person name="Ament-Velasquez S.L."/>
            <person name="Kruys A."/>
            <person name="Hutchinson M.I."/>
            <person name="Powell A.J."/>
            <person name="Barry K."/>
            <person name="Miller A.N."/>
            <person name="Grigoriev I.V."/>
            <person name="Debuchy R."/>
            <person name="Gladieux P."/>
            <person name="Hiltunen Thoren M."/>
            <person name="Johannesson H."/>
        </authorList>
    </citation>
    <scope>NUCLEOTIDE SEQUENCE</scope>
    <source>
        <strain evidence="3">CBS 232.78</strain>
    </source>
</reference>
<feature type="domain" description="LYR motif-containing protein Cup1-like N-terminal" evidence="2">
    <location>
        <begin position="16"/>
        <end position="97"/>
    </location>
</feature>
<gene>
    <name evidence="3" type="ORF">B0H63DRAFT_103800</name>
</gene>
<proteinExistence type="predicted"/>
<comment type="caution">
    <text evidence="3">The sequence shown here is derived from an EMBL/GenBank/DDBJ whole genome shotgun (WGS) entry which is preliminary data.</text>
</comment>
<evidence type="ECO:0000313" key="3">
    <source>
        <dbReference type="EMBL" id="KAK3389765.1"/>
    </source>
</evidence>
<dbReference type="Proteomes" id="UP001285441">
    <property type="component" value="Unassembled WGS sequence"/>
</dbReference>
<sequence length="384" mass="44191">MSFPLRIPHPKTTLHLYRHLLREASYLPTIARPYLESQIKQRFHHNQDTKDNNKQRIRQAHHDLRYLRAANAGDMDRMRRVLQHAFGRIGRRRRQLLESSMLAKAVLAPADSAELKEHIEQQRAIVLGERKEDWLDRWDLTKLAALLKSQAHANLSNSPKAAILNKKLNPAEAIPKTNSWGRPIAPKLARSKLRSWWRLMLVRVQPPIPRDEWEMLGDIVKGKTPLVTPARRALAANSSFSSDEVSGSSQDATSTKDEEWGWQSYATQRVADVDIQKNRRNKALSGMVDDTSPMGDPRPLNVHKFTARTWRRLLGTVWQLTSVMEKRPDGNGWQIEWGKLKWDAPKPTGMQLEFFEDAPAATDASKPARTRRNRRINNMNKSDE</sequence>
<organism evidence="3 4">
    <name type="scientific">Podospora didyma</name>
    <dbReference type="NCBI Taxonomy" id="330526"/>
    <lineage>
        <taxon>Eukaryota</taxon>
        <taxon>Fungi</taxon>
        <taxon>Dikarya</taxon>
        <taxon>Ascomycota</taxon>
        <taxon>Pezizomycotina</taxon>
        <taxon>Sordariomycetes</taxon>
        <taxon>Sordariomycetidae</taxon>
        <taxon>Sordariales</taxon>
        <taxon>Podosporaceae</taxon>
        <taxon>Podospora</taxon>
    </lineage>
</organism>
<feature type="region of interest" description="Disordered" evidence="1">
    <location>
        <begin position="237"/>
        <end position="257"/>
    </location>
</feature>
<evidence type="ECO:0000256" key="1">
    <source>
        <dbReference type="SAM" id="MobiDB-lite"/>
    </source>
</evidence>
<dbReference type="CDD" id="cd20273">
    <property type="entry name" value="Complex1_LYR_unchar"/>
    <property type="match status" value="1"/>
</dbReference>